<protein>
    <submittedName>
        <fullName evidence="1">Uncharacterized protein</fullName>
    </submittedName>
</protein>
<dbReference type="EMBL" id="JASBWR010000090">
    <property type="protein sequence ID" value="KAJ9096933.1"/>
    <property type="molecule type" value="Genomic_DNA"/>
</dbReference>
<reference evidence="1" key="1">
    <citation type="submission" date="2023-04" db="EMBL/GenBank/DDBJ databases">
        <title>Draft Genome sequencing of Naganishia species isolated from polar environments using Oxford Nanopore Technology.</title>
        <authorList>
            <person name="Leo P."/>
            <person name="Venkateswaran K."/>
        </authorList>
    </citation>
    <scope>NUCLEOTIDE SEQUENCE</scope>
    <source>
        <strain evidence="1">MNA-CCFEE 5261</strain>
    </source>
</reference>
<name>A0ACC2VCX7_9TREE</name>
<proteinExistence type="predicted"/>
<comment type="caution">
    <text evidence="1">The sequence shown here is derived from an EMBL/GenBank/DDBJ whole genome shotgun (WGS) entry which is preliminary data.</text>
</comment>
<evidence type="ECO:0000313" key="2">
    <source>
        <dbReference type="Proteomes" id="UP001241377"/>
    </source>
</evidence>
<organism evidence="1 2">
    <name type="scientific">Naganishia cerealis</name>
    <dbReference type="NCBI Taxonomy" id="610337"/>
    <lineage>
        <taxon>Eukaryota</taxon>
        <taxon>Fungi</taxon>
        <taxon>Dikarya</taxon>
        <taxon>Basidiomycota</taxon>
        <taxon>Agaricomycotina</taxon>
        <taxon>Tremellomycetes</taxon>
        <taxon>Filobasidiales</taxon>
        <taxon>Filobasidiaceae</taxon>
        <taxon>Naganishia</taxon>
    </lineage>
</organism>
<evidence type="ECO:0000313" key="1">
    <source>
        <dbReference type="EMBL" id="KAJ9096933.1"/>
    </source>
</evidence>
<dbReference type="Proteomes" id="UP001241377">
    <property type="component" value="Unassembled WGS sequence"/>
</dbReference>
<sequence>MPNYGVSHHQDHKLQPYSPKQNHPYQYTDRAGPHIHDFNAGYSPPFMPISPTSNLPVDFFIPNQNPINHNQNHQDPLNHHLPDHQNLPLGVRHAMISHGLPDPTPQWDPSDSFFPDVPDTHDFYSLADLPNPSLESINELSPSYDQFFPPPPIRTDFIAPFTPSFSDGVSDYSDTSESSRYGQRTKSSSSISVSPSTSKITKKPSFSKKPSLQRLPKSADSMMSPLINNYVNLDLNASVRSDSLVSSRSEDHSISRKSSKLSLNEAAAAAVKTPKKHTRRKLNPRSRNGCWICRIKHVKCDEERPVCNGCKKYNLECDYSPDKPAYVTDKNLRQEKLQQIARPRNKSGSDKGRRVS</sequence>
<accession>A0ACC2VCX7</accession>
<gene>
    <name evidence="1" type="ORF">QFC19_007032</name>
</gene>
<keyword evidence="2" id="KW-1185">Reference proteome</keyword>